<dbReference type="InterPro" id="IPR006342">
    <property type="entry name" value="FkbM_mtfrase"/>
</dbReference>
<dbReference type="Gene3D" id="3.40.50.150">
    <property type="entry name" value="Vaccinia Virus protein VP39"/>
    <property type="match status" value="1"/>
</dbReference>
<dbReference type="GeneID" id="95765104"/>
<dbReference type="EMBL" id="JAVDPY010000008">
    <property type="protein sequence ID" value="MDR6335667.1"/>
    <property type="molecule type" value="Genomic_DNA"/>
</dbReference>
<dbReference type="Pfam" id="PF05050">
    <property type="entry name" value="Methyltransf_21"/>
    <property type="match status" value="1"/>
</dbReference>
<dbReference type="Proteomes" id="UP001245370">
    <property type="component" value="Unassembled WGS sequence"/>
</dbReference>
<evidence type="ECO:0000313" key="4">
    <source>
        <dbReference type="Proteomes" id="UP001144397"/>
    </source>
</evidence>
<accession>A0A9W6CR30</accession>
<dbReference type="GO" id="GO:0008168">
    <property type="term" value="F:methyltransferase activity"/>
    <property type="evidence" value="ECO:0007669"/>
    <property type="project" value="UniProtKB-KW"/>
</dbReference>
<reference evidence="2" key="1">
    <citation type="submission" date="2022-12" db="EMBL/GenBank/DDBJ databases">
        <title>Reference genome sequencing for broad-spectrum identification of bacterial and archaeal isolates by mass spectrometry.</title>
        <authorList>
            <person name="Sekiguchi Y."/>
            <person name="Tourlousse D.M."/>
        </authorList>
    </citation>
    <scope>NUCLEOTIDE SEQUENCE</scope>
    <source>
        <strain evidence="2">301</strain>
    </source>
</reference>
<dbReference type="InterPro" id="IPR029063">
    <property type="entry name" value="SAM-dependent_MTases_sf"/>
</dbReference>
<evidence type="ECO:0000313" key="2">
    <source>
        <dbReference type="EMBL" id="GLI24657.1"/>
    </source>
</evidence>
<proteinExistence type="predicted"/>
<keyword evidence="3" id="KW-0489">Methyltransferase</keyword>
<dbReference type="NCBIfam" id="TIGR01444">
    <property type="entry name" value="fkbM_fam"/>
    <property type="match status" value="1"/>
</dbReference>
<gene>
    <name evidence="3" type="ORF">GGQ86_004163</name>
    <name evidence="2" type="ORF">XFLAVUS301_43310</name>
</gene>
<comment type="caution">
    <text evidence="2">The sequence shown here is derived from an EMBL/GenBank/DDBJ whole genome shotgun (WGS) entry which is preliminary data.</text>
</comment>
<evidence type="ECO:0000313" key="5">
    <source>
        <dbReference type="Proteomes" id="UP001245370"/>
    </source>
</evidence>
<sequence>MAAWLGNAVGTFVDVGAGDPIRGNQTYHLELNGWKGLLIEPSVELAKALETTRKSPVVPVACAGPGAPDTLQLWLLGWEARAHLFPGDQPNGMIRVAARTLDDVLAEAGITGFDFLSVDVGGTEADVLSGFTASRFKPRLILVDDRVNFGRSRRLLRAHGYVPVRRTGHNAWFVPRRLARIALADRMTLAWHYGPARLTRRLMRRVMV</sequence>
<feature type="domain" description="Methyltransferase FkbM" evidence="1">
    <location>
        <begin position="14"/>
        <end position="162"/>
    </location>
</feature>
<protein>
    <submittedName>
        <fullName evidence="3">FkbM family methyltransferase</fullName>
    </submittedName>
</protein>
<evidence type="ECO:0000259" key="1">
    <source>
        <dbReference type="Pfam" id="PF05050"/>
    </source>
</evidence>
<dbReference type="EMBL" id="BSDO01000008">
    <property type="protein sequence ID" value="GLI24657.1"/>
    <property type="molecule type" value="Genomic_DNA"/>
</dbReference>
<keyword evidence="3" id="KW-0808">Transferase</keyword>
<keyword evidence="5" id="KW-1185">Reference proteome</keyword>
<dbReference type="RefSeq" id="WP_281809398.1">
    <property type="nucleotide sequence ID" value="NZ_BSDO01000008.1"/>
</dbReference>
<dbReference type="GO" id="GO:0032259">
    <property type="term" value="P:methylation"/>
    <property type="evidence" value="ECO:0007669"/>
    <property type="project" value="UniProtKB-KW"/>
</dbReference>
<dbReference type="AlphaFoldDB" id="A0A9W6CR30"/>
<reference evidence="3 5" key="2">
    <citation type="submission" date="2023-07" db="EMBL/GenBank/DDBJ databases">
        <title>Genomic Encyclopedia of Type Strains, Phase IV (KMG-IV): sequencing the most valuable type-strain genomes for metagenomic binning, comparative biology and taxonomic classification.</title>
        <authorList>
            <person name="Goeker M."/>
        </authorList>
    </citation>
    <scope>NUCLEOTIDE SEQUENCE [LARGE SCALE GENOMIC DNA]</scope>
    <source>
        <strain evidence="3 5">DSM 338</strain>
    </source>
</reference>
<dbReference type="SUPFAM" id="SSF53335">
    <property type="entry name" value="S-adenosyl-L-methionine-dependent methyltransferases"/>
    <property type="match status" value="1"/>
</dbReference>
<evidence type="ECO:0000313" key="3">
    <source>
        <dbReference type="EMBL" id="MDR6335667.1"/>
    </source>
</evidence>
<name>A0A9W6CR30_XANFL</name>
<organism evidence="2 4">
    <name type="scientific">Xanthobacter flavus</name>
    <dbReference type="NCBI Taxonomy" id="281"/>
    <lineage>
        <taxon>Bacteria</taxon>
        <taxon>Pseudomonadati</taxon>
        <taxon>Pseudomonadota</taxon>
        <taxon>Alphaproteobacteria</taxon>
        <taxon>Hyphomicrobiales</taxon>
        <taxon>Xanthobacteraceae</taxon>
        <taxon>Xanthobacter</taxon>
    </lineage>
</organism>
<dbReference type="Proteomes" id="UP001144397">
    <property type="component" value="Unassembled WGS sequence"/>
</dbReference>